<feature type="signal peptide" evidence="1">
    <location>
        <begin position="1"/>
        <end position="20"/>
    </location>
</feature>
<feature type="chain" id="PRO_5008065183" description="Tetratricopeptide repeat protein" evidence="1">
    <location>
        <begin position="21"/>
        <end position="174"/>
    </location>
</feature>
<reference evidence="2 3" key="1">
    <citation type="submission" date="2016-02" db="EMBL/GenBank/DDBJ databases">
        <authorList>
            <person name="Wen L."/>
            <person name="He K."/>
            <person name="Yang H."/>
        </authorList>
    </citation>
    <scope>NUCLEOTIDE SEQUENCE [LARGE SCALE GENOMIC DNA]</scope>
    <source>
        <strain evidence="2 3">CD09_2</strain>
    </source>
</reference>
<dbReference type="Proteomes" id="UP000077262">
    <property type="component" value="Unassembled WGS sequence"/>
</dbReference>
<dbReference type="OrthoDB" id="7471684at2"/>
<proteinExistence type="predicted"/>
<dbReference type="RefSeq" id="WP_017499762.1">
    <property type="nucleotide sequence ID" value="NZ_LSTR01000047.1"/>
</dbReference>
<accession>A0A177JP46</accession>
<dbReference type="EMBL" id="LSTR01000047">
    <property type="protein sequence ID" value="OAH41995.1"/>
    <property type="molecule type" value="Genomic_DNA"/>
</dbReference>
<dbReference type="InterPro" id="IPR011990">
    <property type="entry name" value="TPR-like_helical_dom_sf"/>
</dbReference>
<evidence type="ECO:0000256" key="1">
    <source>
        <dbReference type="SAM" id="SignalP"/>
    </source>
</evidence>
<dbReference type="SUPFAM" id="SSF48452">
    <property type="entry name" value="TPR-like"/>
    <property type="match status" value="1"/>
</dbReference>
<evidence type="ECO:0008006" key="4">
    <source>
        <dbReference type="Google" id="ProtNLM"/>
    </source>
</evidence>
<name>A0A177JP46_SPHYA</name>
<evidence type="ECO:0000313" key="2">
    <source>
        <dbReference type="EMBL" id="OAH41995.1"/>
    </source>
</evidence>
<dbReference type="AlphaFoldDB" id="A0A177JP46"/>
<protein>
    <recommendedName>
        <fullName evidence="4">Tetratricopeptide repeat protein</fullName>
    </recommendedName>
</protein>
<gene>
    <name evidence="2" type="ORF">AX777_24250</name>
</gene>
<organism evidence="2 3">
    <name type="scientific">Sphingobium yanoikuyae</name>
    <name type="common">Sphingomonas yanoikuyae</name>
    <dbReference type="NCBI Taxonomy" id="13690"/>
    <lineage>
        <taxon>Bacteria</taxon>
        <taxon>Pseudomonadati</taxon>
        <taxon>Pseudomonadota</taxon>
        <taxon>Alphaproteobacteria</taxon>
        <taxon>Sphingomonadales</taxon>
        <taxon>Sphingomonadaceae</taxon>
        <taxon>Sphingobium</taxon>
    </lineage>
</organism>
<keyword evidence="1" id="KW-0732">Signal</keyword>
<evidence type="ECO:0000313" key="3">
    <source>
        <dbReference type="Proteomes" id="UP000077262"/>
    </source>
</evidence>
<dbReference type="Pfam" id="PF13432">
    <property type="entry name" value="TPR_16"/>
    <property type="match status" value="1"/>
</dbReference>
<comment type="caution">
    <text evidence="2">The sequence shown here is derived from an EMBL/GenBank/DDBJ whole genome shotgun (WGS) entry which is preliminary data.</text>
</comment>
<dbReference type="Gene3D" id="1.25.40.10">
    <property type="entry name" value="Tetratricopeptide repeat domain"/>
    <property type="match status" value="1"/>
</dbReference>
<sequence length="174" mass="18964">MRFAFLFPVIASVLAAPATAQSPDQSRSYEGLRPSWDNLYNVDSSVYGDFRSPQYGQVRHLMQQGHYAQADKALDRIMSGSNDLEARFLKGVTALALNNPEGARRYFERALPHGRSGHPGAMSGLALAEIRLGNPDAARDLLQKLEYQKGKCAANCDRAQAIDQAIGVVTKALG</sequence>